<dbReference type="AlphaFoldDB" id="A0A3M7SCF5"/>
<comment type="caution">
    <text evidence="1">The sequence shown here is derived from an EMBL/GenBank/DDBJ whole genome shotgun (WGS) entry which is preliminary data.</text>
</comment>
<evidence type="ECO:0000313" key="1">
    <source>
        <dbReference type="EMBL" id="RNA33190.1"/>
    </source>
</evidence>
<name>A0A3M7SCF5_BRAPC</name>
<dbReference type="EMBL" id="REGN01001670">
    <property type="protein sequence ID" value="RNA33190.1"/>
    <property type="molecule type" value="Genomic_DNA"/>
</dbReference>
<keyword evidence="2" id="KW-1185">Reference proteome</keyword>
<reference evidence="1 2" key="1">
    <citation type="journal article" date="2018" name="Sci. Rep.">
        <title>Genomic signatures of local adaptation to the degree of environmental predictability in rotifers.</title>
        <authorList>
            <person name="Franch-Gras L."/>
            <person name="Hahn C."/>
            <person name="Garcia-Roger E.M."/>
            <person name="Carmona M.J."/>
            <person name="Serra M."/>
            <person name="Gomez A."/>
        </authorList>
    </citation>
    <scope>NUCLEOTIDE SEQUENCE [LARGE SCALE GENOMIC DNA]</scope>
    <source>
        <strain evidence="1">HYR1</strain>
    </source>
</reference>
<feature type="non-terminal residue" evidence="1">
    <location>
        <position position="1"/>
    </location>
</feature>
<gene>
    <name evidence="1" type="ORF">BpHYR1_019978</name>
</gene>
<protein>
    <submittedName>
        <fullName evidence="1">Uncharacterized protein</fullName>
    </submittedName>
</protein>
<evidence type="ECO:0000313" key="2">
    <source>
        <dbReference type="Proteomes" id="UP000276133"/>
    </source>
</evidence>
<sequence>KANSIPYHFADWCKFSFLEMVLKDQYSKNKNIFLDKLKLKNSKLKGVWWGIDKLLFFQKIGGVDFRHNLSKRIRFGDTKIQKSTITN</sequence>
<dbReference type="Proteomes" id="UP000276133">
    <property type="component" value="Unassembled WGS sequence"/>
</dbReference>
<proteinExistence type="predicted"/>
<accession>A0A3M7SCF5</accession>
<organism evidence="1 2">
    <name type="scientific">Brachionus plicatilis</name>
    <name type="common">Marine rotifer</name>
    <name type="synonym">Brachionus muelleri</name>
    <dbReference type="NCBI Taxonomy" id="10195"/>
    <lineage>
        <taxon>Eukaryota</taxon>
        <taxon>Metazoa</taxon>
        <taxon>Spiralia</taxon>
        <taxon>Gnathifera</taxon>
        <taxon>Rotifera</taxon>
        <taxon>Eurotatoria</taxon>
        <taxon>Monogononta</taxon>
        <taxon>Pseudotrocha</taxon>
        <taxon>Ploima</taxon>
        <taxon>Brachionidae</taxon>
        <taxon>Brachionus</taxon>
    </lineage>
</organism>